<dbReference type="OrthoDB" id="281667at2"/>
<evidence type="ECO:0000256" key="1">
    <source>
        <dbReference type="SAM" id="SignalP"/>
    </source>
</evidence>
<dbReference type="RefSeq" id="WP_146562546.1">
    <property type="nucleotide sequence ID" value="NZ_SIHJ01000001.1"/>
</dbReference>
<evidence type="ECO:0000313" key="3">
    <source>
        <dbReference type="Proteomes" id="UP000316714"/>
    </source>
</evidence>
<reference evidence="2 3" key="1">
    <citation type="submission" date="2019-02" db="EMBL/GenBank/DDBJ databases">
        <title>Deep-cultivation of Planctomycetes and their phenomic and genomic characterization uncovers novel biology.</title>
        <authorList>
            <person name="Wiegand S."/>
            <person name="Jogler M."/>
            <person name="Boedeker C."/>
            <person name="Pinto D."/>
            <person name="Vollmers J."/>
            <person name="Rivas-Marin E."/>
            <person name="Kohn T."/>
            <person name="Peeters S.H."/>
            <person name="Heuer A."/>
            <person name="Rast P."/>
            <person name="Oberbeckmann S."/>
            <person name="Bunk B."/>
            <person name="Jeske O."/>
            <person name="Meyerdierks A."/>
            <person name="Storesund J.E."/>
            <person name="Kallscheuer N."/>
            <person name="Luecker S."/>
            <person name="Lage O.M."/>
            <person name="Pohl T."/>
            <person name="Merkel B.J."/>
            <person name="Hornburger P."/>
            <person name="Mueller R.-W."/>
            <person name="Bruemmer F."/>
            <person name="Labrenz M."/>
            <person name="Spormann A.M."/>
            <person name="Op Den Camp H."/>
            <person name="Overmann J."/>
            <person name="Amann R."/>
            <person name="Jetten M.S.M."/>
            <person name="Mascher T."/>
            <person name="Medema M.H."/>
            <person name="Devos D.P."/>
            <person name="Kaster A.-K."/>
            <person name="Ovreas L."/>
            <person name="Rohde M."/>
            <person name="Galperin M.Y."/>
            <person name="Jogler C."/>
        </authorList>
    </citation>
    <scope>NUCLEOTIDE SEQUENCE [LARGE SCALE GENOMIC DNA]</scope>
    <source>
        <strain evidence="2 3">KOR34</strain>
    </source>
</reference>
<dbReference type="Proteomes" id="UP000316714">
    <property type="component" value="Unassembled WGS sequence"/>
</dbReference>
<feature type="signal peptide" evidence="1">
    <location>
        <begin position="1"/>
        <end position="32"/>
    </location>
</feature>
<dbReference type="EMBL" id="SIHJ01000001">
    <property type="protein sequence ID" value="TWT35985.1"/>
    <property type="molecule type" value="Genomic_DNA"/>
</dbReference>
<comment type="caution">
    <text evidence="2">The sequence shown here is derived from an EMBL/GenBank/DDBJ whole genome shotgun (WGS) entry which is preliminary data.</text>
</comment>
<name>A0A5C5VE97_9BACT</name>
<keyword evidence="1" id="KW-0732">Signal</keyword>
<evidence type="ECO:0000313" key="2">
    <source>
        <dbReference type="EMBL" id="TWT35985.1"/>
    </source>
</evidence>
<proteinExistence type="predicted"/>
<protein>
    <submittedName>
        <fullName evidence="2">Uncharacterized protein</fullName>
    </submittedName>
</protein>
<feature type="chain" id="PRO_5022803074" evidence="1">
    <location>
        <begin position="33"/>
        <end position="162"/>
    </location>
</feature>
<sequence precursor="true">MAFASLPSWRRPPASGLLTFVLVSACYGACQAQYTNYSDAYRRTLQEHPGRTMDTNRYLYDRYFRNNVAVSPYVSGALLGGDLGGTAYSAVVRPDLARREAVLTDQSRYVQQRKVQGNVGYTANPGGGYIGAMPGMGIQKPVQPSVSTPGAYQNHWYGGWNR</sequence>
<dbReference type="AlphaFoldDB" id="A0A5C5VE97"/>
<keyword evidence="3" id="KW-1185">Reference proteome</keyword>
<gene>
    <name evidence="2" type="ORF">KOR34_08820</name>
</gene>
<accession>A0A5C5VE97</accession>
<organism evidence="2 3">
    <name type="scientific">Posidoniimonas corsicana</name>
    <dbReference type="NCBI Taxonomy" id="1938618"/>
    <lineage>
        <taxon>Bacteria</taxon>
        <taxon>Pseudomonadati</taxon>
        <taxon>Planctomycetota</taxon>
        <taxon>Planctomycetia</taxon>
        <taxon>Pirellulales</taxon>
        <taxon>Lacipirellulaceae</taxon>
        <taxon>Posidoniimonas</taxon>
    </lineage>
</organism>